<accession>A0A482VBT9</accession>
<evidence type="ECO:0000256" key="1">
    <source>
        <dbReference type="ARBA" id="ARBA00004613"/>
    </source>
</evidence>
<keyword evidence="5" id="KW-0325">Glycoprotein</keyword>
<feature type="non-terminal residue" evidence="7">
    <location>
        <position position="1"/>
    </location>
</feature>
<evidence type="ECO:0000256" key="4">
    <source>
        <dbReference type="ARBA" id="ARBA00023157"/>
    </source>
</evidence>
<dbReference type="AlphaFoldDB" id="A0A482VBT9"/>
<keyword evidence="3" id="KW-0732">Signal</keyword>
<reference evidence="7 8" key="1">
    <citation type="submission" date="2017-03" db="EMBL/GenBank/DDBJ databases">
        <title>Genome of the blue death feigning beetle - Asbolus verrucosus.</title>
        <authorList>
            <person name="Rider S.D."/>
        </authorList>
    </citation>
    <scope>NUCLEOTIDE SEQUENCE [LARGE SCALE GENOMIC DNA]</scope>
    <source>
        <strain evidence="7">Butters</strain>
        <tissue evidence="7">Head and leg muscle</tissue>
    </source>
</reference>
<sequence length="177" mass="19567">GPDQNYVGDIAILVTTKTFTISQRVQPVCVDWGSNSVNELSNLSSSSYGYVTGWGFTSENANPSEELKELRVPLITYDQCSQNLPEDYEIYLTYDKFCAGYLDKGVGICKGDTGSGLVLKHKDRYYITGIVSLSPGTPTGGCDSQQYGLYTSVDKYKEEFILDKVSRFKPEGTGMDR</sequence>
<evidence type="ECO:0000256" key="5">
    <source>
        <dbReference type="ARBA" id="ARBA00023180"/>
    </source>
</evidence>
<dbReference type="InterPro" id="IPR001254">
    <property type="entry name" value="Trypsin_dom"/>
</dbReference>
<dbReference type="PROSITE" id="PS50240">
    <property type="entry name" value="TRYPSIN_DOM"/>
    <property type="match status" value="1"/>
</dbReference>
<dbReference type="SUPFAM" id="SSF50494">
    <property type="entry name" value="Trypsin-like serine proteases"/>
    <property type="match status" value="1"/>
</dbReference>
<evidence type="ECO:0000256" key="2">
    <source>
        <dbReference type="ARBA" id="ARBA00022525"/>
    </source>
</evidence>
<evidence type="ECO:0000259" key="6">
    <source>
        <dbReference type="PROSITE" id="PS50240"/>
    </source>
</evidence>
<keyword evidence="2" id="KW-0964">Secreted</keyword>
<dbReference type="PANTHER" id="PTHR24252">
    <property type="entry name" value="ACROSIN-RELATED"/>
    <property type="match status" value="1"/>
</dbReference>
<comment type="subcellular location">
    <subcellularLocation>
        <location evidence="1">Secreted</location>
    </subcellularLocation>
</comment>
<organism evidence="7 8">
    <name type="scientific">Asbolus verrucosus</name>
    <name type="common">Desert ironclad beetle</name>
    <dbReference type="NCBI Taxonomy" id="1661398"/>
    <lineage>
        <taxon>Eukaryota</taxon>
        <taxon>Metazoa</taxon>
        <taxon>Ecdysozoa</taxon>
        <taxon>Arthropoda</taxon>
        <taxon>Hexapoda</taxon>
        <taxon>Insecta</taxon>
        <taxon>Pterygota</taxon>
        <taxon>Neoptera</taxon>
        <taxon>Endopterygota</taxon>
        <taxon>Coleoptera</taxon>
        <taxon>Polyphaga</taxon>
        <taxon>Cucujiformia</taxon>
        <taxon>Tenebrionidae</taxon>
        <taxon>Pimeliinae</taxon>
        <taxon>Asbolus</taxon>
    </lineage>
</organism>
<dbReference type="Pfam" id="PF00089">
    <property type="entry name" value="Trypsin"/>
    <property type="match status" value="1"/>
</dbReference>
<evidence type="ECO:0000313" key="7">
    <source>
        <dbReference type="EMBL" id="RZB40726.1"/>
    </source>
</evidence>
<keyword evidence="8" id="KW-1185">Reference proteome</keyword>
<comment type="caution">
    <text evidence="7">The sequence shown here is derived from an EMBL/GenBank/DDBJ whole genome shotgun (WGS) entry which is preliminary data.</text>
</comment>
<proteinExistence type="predicted"/>
<dbReference type="FunFam" id="2.40.10.10:FF:000054">
    <property type="entry name" value="Complement C1r subcomponent"/>
    <property type="match status" value="1"/>
</dbReference>
<feature type="non-terminal residue" evidence="7">
    <location>
        <position position="177"/>
    </location>
</feature>
<evidence type="ECO:0000313" key="8">
    <source>
        <dbReference type="Proteomes" id="UP000292052"/>
    </source>
</evidence>
<dbReference type="GO" id="GO:0004252">
    <property type="term" value="F:serine-type endopeptidase activity"/>
    <property type="evidence" value="ECO:0007669"/>
    <property type="project" value="InterPro"/>
</dbReference>
<gene>
    <name evidence="7" type="ORF">BDFB_014332</name>
</gene>
<dbReference type="SMART" id="SM00020">
    <property type="entry name" value="Tryp_SPc"/>
    <property type="match status" value="1"/>
</dbReference>
<dbReference type="EMBL" id="QDEB01116471">
    <property type="protein sequence ID" value="RZB40726.1"/>
    <property type="molecule type" value="Genomic_DNA"/>
</dbReference>
<dbReference type="Proteomes" id="UP000292052">
    <property type="component" value="Unassembled WGS sequence"/>
</dbReference>
<protein>
    <submittedName>
        <fullName evidence="7">Trypsin domain containing protein</fullName>
    </submittedName>
</protein>
<dbReference type="Gene3D" id="2.40.10.10">
    <property type="entry name" value="Trypsin-like serine proteases"/>
    <property type="match status" value="1"/>
</dbReference>
<dbReference type="STRING" id="1661398.A0A482VBT9"/>
<dbReference type="OrthoDB" id="6754382at2759"/>
<evidence type="ECO:0000256" key="3">
    <source>
        <dbReference type="ARBA" id="ARBA00022729"/>
    </source>
</evidence>
<dbReference type="InterPro" id="IPR009003">
    <property type="entry name" value="Peptidase_S1_PA"/>
</dbReference>
<dbReference type="GO" id="GO:0006508">
    <property type="term" value="P:proteolysis"/>
    <property type="evidence" value="ECO:0007669"/>
    <property type="project" value="InterPro"/>
</dbReference>
<dbReference type="PANTHER" id="PTHR24252:SF7">
    <property type="entry name" value="HYALIN"/>
    <property type="match status" value="1"/>
</dbReference>
<feature type="domain" description="Peptidase S1" evidence="6">
    <location>
        <begin position="1"/>
        <end position="166"/>
    </location>
</feature>
<dbReference type="GO" id="GO:0005576">
    <property type="term" value="C:extracellular region"/>
    <property type="evidence" value="ECO:0007669"/>
    <property type="project" value="UniProtKB-SubCell"/>
</dbReference>
<dbReference type="InterPro" id="IPR043504">
    <property type="entry name" value="Peptidase_S1_PA_chymotrypsin"/>
</dbReference>
<keyword evidence="4" id="KW-1015">Disulfide bond</keyword>
<name>A0A482VBT9_ASBVE</name>